<feature type="transmembrane region" description="Helical" evidence="1">
    <location>
        <begin position="14"/>
        <end position="39"/>
    </location>
</feature>
<reference evidence="2 3" key="1">
    <citation type="journal article" date="2015" name="Fungal Genet. Biol.">
        <title>Evolution of novel wood decay mechanisms in Agaricales revealed by the genome sequences of Fistulina hepatica and Cylindrobasidium torrendii.</title>
        <authorList>
            <person name="Floudas D."/>
            <person name="Held B.W."/>
            <person name="Riley R."/>
            <person name="Nagy L.G."/>
            <person name="Koehler G."/>
            <person name="Ransdell A.S."/>
            <person name="Younus H."/>
            <person name="Chow J."/>
            <person name="Chiniquy J."/>
            <person name="Lipzen A."/>
            <person name="Tritt A."/>
            <person name="Sun H."/>
            <person name="Haridas S."/>
            <person name="LaButti K."/>
            <person name="Ohm R.A."/>
            <person name="Kues U."/>
            <person name="Blanchette R.A."/>
            <person name="Grigoriev I.V."/>
            <person name="Minto R.E."/>
            <person name="Hibbett D.S."/>
        </authorList>
    </citation>
    <scope>NUCLEOTIDE SEQUENCE [LARGE SCALE GENOMIC DNA]</scope>
    <source>
        <strain evidence="2 3">FP15055 ss-10</strain>
    </source>
</reference>
<protein>
    <submittedName>
        <fullName evidence="2">Uncharacterized protein</fullName>
    </submittedName>
</protein>
<gene>
    <name evidence="2" type="ORF">CYLTODRAFT_76340</name>
</gene>
<dbReference type="OrthoDB" id="3174319at2759"/>
<sequence length="306" mass="34151">MAKFSPTQSIRQDVLILALEFLFYGFYCVVMIQSTYLLVNGGLRNRGRKIFLVATIVMFSAATTQQGLQLAYVLKTLPYDANPALTPPDGLTDTRNHLQTAFNSLSRLAFLFSDAIVCWRAWVLWSYNRKVVAFLGTLFFLTLACEAIDLGLGIARQYGGKVVNDQGFASNVRAGLVLPLVVPTLVINASATSLIAWMAWCASSKGYSDSCYGRVYAAGDSGENPHSVRGVRDFLLYRLGDLPARCSRDVRREGGIQCHGRRYLTSILHIPDCHHRPRLSPTHSLRTTLHLHGCVYYRRVRARVRA</sequence>
<feature type="transmembrane region" description="Helical" evidence="1">
    <location>
        <begin position="176"/>
        <end position="200"/>
    </location>
</feature>
<keyword evidence="1" id="KW-1133">Transmembrane helix</keyword>
<name>A0A0D7B3J0_9AGAR</name>
<dbReference type="EMBL" id="KN880606">
    <property type="protein sequence ID" value="KIY65062.1"/>
    <property type="molecule type" value="Genomic_DNA"/>
</dbReference>
<evidence type="ECO:0000256" key="1">
    <source>
        <dbReference type="SAM" id="Phobius"/>
    </source>
</evidence>
<proteinExistence type="predicted"/>
<accession>A0A0D7B3J0</accession>
<dbReference type="Proteomes" id="UP000054007">
    <property type="component" value="Unassembled WGS sequence"/>
</dbReference>
<keyword evidence="3" id="KW-1185">Reference proteome</keyword>
<organism evidence="2 3">
    <name type="scientific">Cylindrobasidium torrendii FP15055 ss-10</name>
    <dbReference type="NCBI Taxonomy" id="1314674"/>
    <lineage>
        <taxon>Eukaryota</taxon>
        <taxon>Fungi</taxon>
        <taxon>Dikarya</taxon>
        <taxon>Basidiomycota</taxon>
        <taxon>Agaricomycotina</taxon>
        <taxon>Agaricomycetes</taxon>
        <taxon>Agaricomycetidae</taxon>
        <taxon>Agaricales</taxon>
        <taxon>Marasmiineae</taxon>
        <taxon>Physalacriaceae</taxon>
        <taxon>Cylindrobasidium</taxon>
    </lineage>
</organism>
<keyword evidence="1" id="KW-0812">Transmembrane</keyword>
<feature type="transmembrane region" description="Helical" evidence="1">
    <location>
        <begin position="105"/>
        <end position="125"/>
    </location>
</feature>
<evidence type="ECO:0000313" key="3">
    <source>
        <dbReference type="Proteomes" id="UP000054007"/>
    </source>
</evidence>
<evidence type="ECO:0000313" key="2">
    <source>
        <dbReference type="EMBL" id="KIY65062.1"/>
    </source>
</evidence>
<dbReference type="AlphaFoldDB" id="A0A0D7B3J0"/>
<feature type="transmembrane region" description="Helical" evidence="1">
    <location>
        <begin position="131"/>
        <end position="155"/>
    </location>
</feature>
<keyword evidence="1" id="KW-0472">Membrane</keyword>